<proteinExistence type="predicted"/>
<sequence>MTPQPRELKFFLLKRRLPASESATVLGQIVKDFLNPTSDYTPLSPEEALTPGVWSSFLLEEQTDHNAHITAASSKDHSFWTRVTAVVSVTAHNAQDSSSEITSPSIAVRGLKRESAYLAALKGVPEVRREILRLCPVGGKAYLVVGTMSFQTATVKREGSRAAGAGVSATVPVGELATAAAGAPDLAQFARAGNGY</sequence>
<reference evidence="3" key="1">
    <citation type="submission" date="2010-07" db="EMBL/GenBank/DDBJ databases">
        <title>The genome sequence of Gaeumannomyces graminis var. tritici strain R3-111a-1.</title>
        <authorList>
            <consortium name="The Broad Institute Genome Sequencing Platform"/>
            <person name="Ma L.-J."/>
            <person name="Dead R."/>
            <person name="Young S."/>
            <person name="Zeng Q."/>
            <person name="Koehrsen M."/>
            <person name="Alvarado L."/>
            <person name="Berlin A."/>
            <person name="Chapman S.B."/>
            <person name="Chen Z."/>
            <person name="Freedman E."/>
            <person name="Gellesch M."/>
            <person name="Goldberg J."/>
            <person name="Griggs A."/>
            <person name="Gujja S."/>
            <person name="Heilman E.R."/>
            <person name="Heiman D."/>
            <person name="Hepburn T."/>
            <person name="Howarth C."/>
            <person name="Jen D."/>
            <person name="Larson L."/>
            <person name="Mehta T."/>
            <person name="Neiman D."/>
            <person name="Pearson M."/>
            <person name="Roberts A."/>
            <person name="Saif S."/>
            <person name="Shea T."/>
            <person name="Shenoy N."/>
            <person name="Sisk P."/>
            <person name="Stolte C."/>
            <person name="Sykes S."/>
            <person name="Walk T."/>
            <person name="White J."/>
            <person name="Yandava C."/>
            <person name="Haas B."/>
            <person name="Nusbaum C."/>
            <person name="Birren B."/>
        </authorList>
    </citation>
    <scope>NUCLEOTIDE SEQUENCE [LARGE SCALE GENOMIC DNA]</scope>
    <source>
        <strain evidence="3">R3-111a-1</strain>
    </source>
</reference>
<dbReference type="EMBL" id="GL385396">
    <property type="protein sequence ID" value="EJT79453.1"/>
    <property type="molecule type" value="Genomic_DNA"/>
</dbReference>
<dbReference type="VEuPathDB" id="FungiDB:GGTG_04537"/>
<dbReference type="Proteomes" id="UP000006039">
    <property type="component" value="Unassembled WGS sequence"/>
</dbReference>
<reference evidence="1" key="2">
    <citation type="submission" date="2010-07" db="EMBL/GenBank/DDBJ databases">
        <authorList>
            <consortium name="The Broad Institute Genome Sequencing Platform"/>
            <consortium name="Broad Institute Genome Sequencing Center for Infectious Disease"/>
            <person name="Ma L.-J."/>
            <person name="Dead R."/>
            <person name="Young S."/>
            <person name="Zeng Q."/>
            <person name="Koehrsen M."/>
            <person name="Alvarado L."/>
            <person name="Berlin A."/>
            <person name="Chapman S.B."/>
            <person name="Chen Z."/>
            <person name="Freedman E."/>
            <person name="Gellesch M."/>
            <person name="Goldberg J."/>
            <person name="Griggs A."/>
            <person name="Gujja S."/>
            <person name="Heilman E.R."/>
            <person name="Heiman D."/>
            <person name="Hepburn T."/>
            <person name="Howarth C."/>
            <person name="Jen D."/>
            <person name="Larson L."/>
            <person name="Mehta T."/>
            <person name="Neiman D."/>
            <person name="Pearson M."/>
            <person name="Roberts A."/>
            <person name="Saif S."/>
            <person name="Shea T."/>
            <person name="Shenoy N."/>
            <person name="Sisk P."/>
            <person name="Stolte C."/>
            <person name="Sykes S."/>
            <person name="Walk T."/>
            <person name="White J."/>
            <person name="Yandava C."/>
            <person name="Haas B."/>
            <person name="Nusbaum C."/>
            <person name="Birren B."/>
        </authorList>
    </citation>
    <scope>NUCLEOTIDE SEQUENCE</scope>
    <source>
        <strain evidence="1">R3-111a-1</strain>
    </source>
</reference>
<reference evidence="1" key="3">
    <citation type="submission" date="2010-09" db="EMBL/GenBank/DDBJ databases">
        <title>Annotation of Gaeumannomyces graminis var. tritici R3-111a-1.</title>
        <authorList>
            <consortium name="The Broad Institute Genome Sequencing Platform"/>
            <person name="Ma L.-J."/>
            <person name="Dead R."/>
            <person name="Young S.K."/>
            <person name="Zeng Q."/>
            <person name="Gargeya S."/>
            <person name="Fitzgerald M."/>
            <person name="Haas B."/>
            <person name="Abouelleil A."/>
            <person name="Alvarado L."/>
            <person name="Arachchi H.M."/>
            <person name="Berlin A."/>
            <person name="Brown A."/>
            <person name="Chapman S.B."/>
            <person name="Chen Z."/>
            <person name="Dunbar C."/>
            <person name="Freedman E."/>
            <person name="Gearin G."/>
            <person name="Gellesch M."/>
            <person name="Goldberg J."/>
            <person name="Griggs A."/>
            <person name="Gujja S."/>
            <person name="Heiman D."/>
            <person name="Howarth C."/>
            <person name="Larson L."/>
            <person name="Lui A."/>
            <person name="MacDonald P.J.P."/>
            <person name="Mehta T."/>
            <person name="Montmayeur A."/>
            <person name="Murphy C."/>
            <person name="Neiman D."/>
            <person name="Pearson M."/>
            <person name="Priest M."/>
            <person name="Roberts A."/>
            <person name="Saif S."/>
            <person name="Shea T."/>
            <person name="Shenoy N."/>
            <person name="Sisk P."/>
            <person name="Stolte C."/>
            <person name="Sykes S."/>
            <person name="Yandava C."/>
            <person name="Wortman J."/>
            <person name="Nusbaum C."/>
            <person name="Birren B."/>
        </authorList>
    </citation>
    <scope>NUCLEOTIDE SEQUENCE</scope>
    <source>
        <strain evidence="1">R3-111a-1</strain>
    </source>
</reference>
<protein>
    <submittedName>
        <fullName evidence="1 2">Uncharacterized protein</fullName>
    </submittedName>
</protein>
<evidence type="ECO:0000313" key="1">
    <source>
        <dbReference type="EMBL" id="EJT79453.1"/>
    </source>
</evidence>
<name>J3NTD8_GAET3</name>
<organism evidence="1">
    <name type="scientific">Gaeumannomyces tritici (strain R3-111a-1)</name>
    <name type="common">Wheat and barley take-all root rot fungus</name>
    <name type="synonym">Gaeumannomyces graminis var. tritici</name>
    <dbReference type="NCBI Taxonomy" id="644352"/>
    <lineage>
        <taxon>Eukaryota</taxon>
        <taxon>Fungi</taxon>
        <taxon>Dikarya</taxon>
        <taxon>Ascomycota</taxon>
        <taxon>Pezizomycotina</taxon>
        <taxon>Sordariomycetes</taxon>
        <taxon>Sordariomycetidae</taxon>
        <taxon>Magnaporthales</taxon>
        <taxon>Magnaporthaceae</taxon>
        <taxon>Gaeumannomyces</taxon>
    </lineage>
</organism>
<dbReference type="GeneID" id="20344995"/>
<reference evidence="2" key="5">
    <citation type="submission" date="2018-04" db="UniProtKB">
        <authorList>
            <consortium name="EnsemblFungi"/>
        </authorList>
    </citation>
    <scope>IDENTIFICATION</scope>
    <source>
        <strain evidence="2">R3-111a-1</strain>
    </source>
</reference>
<evidence type="ECO:0000313" key="2">
    <source>
        <dbReference type="EnsemblFungi" id="EJT79453"/>
    </source>
</evidence>
<accession>J3NTD8</accession>
<evidence type="ECO:0000313" key="3">
    <source>
        <dbReference type="Proteomes" id="UP000006039"/>
    </source>
</evidence>
<dbReference type="eggNOG" id="ENOG502RMSS">
    <property type="taxonomic scope" value="Eukaryota"/>
</dbReference>
<gene>
    <name evidence="2" type="primary">20344995</name>
    <name evidence="1" type="ORF">GGTG_04537</name>
</gene>
<dbReference type="RefSeq" id="XP_009220598.1">
    <property type="nucleotide sequence ID" value="XM_009222334.1"/>
</dbReference>
<dbReference type="OrthoDB" id="3513645at2759"/>
<reference evidence="2" key="4">
    <citation type="journal article" date="2015" name="G3 (Bethesda)">
        <title>Genome sequences of three phytopathogenic species of the Magnaporthaceae family of fungi.</title>
        <authorList>
            <person name="Okagaki L.H."/>
            <person name="Nunes C.C."/>
            <person name="Sailsbery J."/>
            <person name="Clay B."/>
            <person name="Brown D."/>
            <person name="John T."/>
            <person name="Oh Y."/>
            <person name="Young N."/>
            <person name="Fitzgerald M."/>
            <person name="Haas B.J."/>
            <person name="Zeng Q."/>
            <person name="Young S."/>
            <person name="Adiconis X."/>
            <person name="Fan L."/>
            <person name="Levin J.Z."/>
            <person name="Mitchell T.K."/>
            <person name="Okubara P.A."/>
            <person name="Farman M.L."/>
            <person name="Kohn L.M."/>
            <person name="Birren B."/>
            <person name="Ma L.-J."/>
            <person name="Dean R.A."/>
        </authorList>
    </citation>
    <scope>NUCLEOTIDE SEQUENCE</scope>
    <source>
        <strain evidence="2">R3-111a-1</strain>
    </source>
</reference>
<dbReference type="AlphaFoldDB" id="J3NTD8"/>
<dbReference type="HOGENOM" id="CLU_1390305_0_0_1"/>
<keyword evidence="3" id="KW-1185">Reference proteome</keyword>
<dbReference type="EnsemblFungi" id="EJT79453">
    <property type="protein sequence ID" value="EJT79453"/>
    <property type="gene ID" value="GGTG_04537"/>
</dbReference>